<keyword evidence="2" id="KW-0560">Oxidoreductase</keyword>
<dbReference type="Proteomes" id="UP000091956">
    <property type="component" value="Unassembled WGS sequence"/>
</dbReference>
<dbReference type="Gene3D" id="2.60.120.330">
    <property type="entry name" value="B-lactam Antibiotic, Isopenicillin N Synthase, Chain"/>
    <property type="match status" value="1"/>
</dbReference>
<dbReference type="InterPro" id="IPR044861">
    <property type="entry name" value="IPNS-like_FE2OG_OXY"/>
</dbReference>
<dbReference type="InterPro" id="IPR050231">
    <property type="entry name" value="Iron_ascorbate_oxido_reductase"/>
</dbReference>
<dbReference type="InterPro" id="IPR005123">
    <property type="entry name" value="Oxoglu/Fe-dep_dioxygenase_dom"/>
</dbReference>
<dbReference type="PROSITE" id="PS51471">
    <property type="entry name" value="FE2OG_OXY"/>
    <property type="match status" value="1"/>
</dbReference>
<dbReference type="PRINTS" id="PR00682">
    <property type="entry name" value="IPNSYNTHASE"/>
</dbReference>
<keyword evidence="2" id="KW-0479">Metal-binding</keyword>
<proteinExistence type="inferred from homology"/>
<protein>
    <recommendedName>
        <fullName evidence="3">Fe2OG dioxygenase domain-containing protein</fullName>
    </recommendedName>
</protein>
<reference evidence="4 5" key="1">
    <citation type="submission" date="2016-03" db="EMBL/GenBank/DDBJ databases">
        <title>Comparative genomics of Pseudogymnoascus destructans, the fungus causing white-nose syndrome of bats.</title>
        <authorList>
            <person name="Palmer J.M."/>
            <person name="Drees K.P."/>
            <person name="Foster J.T."/>
            <person name="Lindner D.L."/>
        </authorList>
    </citation>
    <scope>NUCLEOTIDE SEQUENCE [LARGE SCALE GENOMIC DNA]</scope>
    <source>
        <strain evidence="4 5">UAMH 10579</strain>
    </source>
</reference>
<keyword evidence="2" id="KW-0408">Iron</keyword>
<dbReference type="Pfam" id="PF03171">
    <property type="entry name" value="2OG-FeII_Oxy"/>
    <property type="match status" value="1"/>
</dbReference>
<feature type="domain" description="Fe2OG dioxygenase" evidence="3">
    <location>
        <begin position="192"/>
        <end position="312"/>
    </location>
</feature>
<dbReference type="Pfam" id="PF14226">
    <property type="entry name" value="DIOX_N"/>
    <property type="match status" value="1"/>
</dbReference>
<name>A0A1B8G944_9PEZI</name>
<evidence type="ECO:0000256" key="1">
    <source>
        <dbReference type="ARBA" id="ARBA00008056"/>
    </source>
</evidence>
<dbReference type="SUPFAM" id="SSF51197">
    <property type="entry name" value="Clavaminate synthase-like"/>
    <property type="match status" value="1"/>
</dbReference>
<dbReference type="PANTHER" id="PTHR47990">
    <property type="entry name" value="2-OXOGLUTARATE (2OG) AND FE(II)-DEPENDENT OXYGENASE SUPERFAMILY PROTEIN-RELATED"/>
    <property type="match status" value="1"/>
</dbReference>
<comment type="similarity">
    <text evidence="1 2">Belongs to the iron/ascorbate-dependent oxidoreductase family.</text>
</comment>
<evidence type="ECO:0000256" key="2">
    <source>
        <dbReference type="RuleBase" id="RU003682"/>
    </source>
</evidence>
<evidence type="ECO:0000313" key="4">
    <source>
        <dbReference type="EMBL" id="OBT92359.1"/>
    </source>
</evidence>
<gene>
    <name evidence="4" type="ORF">VE01_09374</name>
</gene>
<dbReference type="InterPro" id="IPR027443">
    <property type="entry name" value="IPNS-like_sf"/>
</dbReference>
<dbReference type="GeneID" id="28842760"/>
<organism evidence="4 5">
    <name type="scientific">Pseudogymnoascus verrucosus</name>
    <dbReference type="NCBI Taxonomy" id="342668"/>
    <lineage>
        <taxon>Eukaryota</taxon>
        <taxon>Fungi</taxon>
        <taxon>Dikarya</taxon>
        <taxon>Ascomycota</taxon>
        <taxon>Pezizomycotina</taxon>
        <taxon>Leotiomycetes</taxon>
        <taxon>Thelebolales</taxon>
        <taxon>Thelebolaceae</taxon>
        <taxon>Pseudogymnoascus</taxon>
    </lineage>
</organism>
<evidence type="ECO:0000313" key="5">
    <source>
        <dbReference type="Proteomes" id="UP000091956"/>
    </source>
</evidence>
<sequence>MHRVETYLDEPADIPVIDFRQLNGTQNERSVAFKYLDDAFQSLGFIYLSNHSIPQKLIDEAFEWSRRFFALPHDVKKRIAHPPSGAVNDYLGFLEIGQVLVSQLVWDTAELEELRKTTPERHEGLELCNPHDLQVDVGRNLWLPEDIFPGFRSFYDSWWDACTRLDHQLLENISELLKLGSPKYLSNQHTCDFCHMSFNYFPSMEVGPLKSREVHRMNAHTDFQQLTIVFNDSIGGLEIHDGEAFRPVIPKQGKIIVDVGDILDRQTNGRSKSALHQVVAPRESMIGNRKDSVPLAAGSVVDRYSLAFFGMPDPEFIIETLPGCEAKGKWAQNMVGEWGQTVTTDEWLAKRVSTEFPAEAS</sequence>
<reference evidence="5" key="2">
    <citation type="journal article" date="2018" name="Nat. Commun.">
        <title>Extreme sensitivity to ultraviolet light in the fungal pathogen causing white-nose syndrome of bats.</title>
        <authorList>
            <person name="Palmer J.M."/>
            <person name="Drees K.P."/>
            <person name="Foster J.T."/>
            <person name="Lindner D.L."/>
        </authorList>
    </citation>
    <scope>NUCLEOTIDE SEQUENCE [LARGE SCALE GENOMIC DNA]</scope>
    <source>
        <strain evidence="5">UAMH 10579</strain>
    </source>
</reference>
<evidence type="ECO:0000259" key="3">
    <source>
        <dbReference type="PROSITE" id="PS51471"/>
    </source>
</evidence>
<dbReference type="AlphaFoldDB" id="A0A1B8G944"/>
<dbReference type="GO" id="GO:0044283">
    <property type="term" value="P:small molecule biosynthetic process"/>
    <property type="evidence" value="ECO:0007669"/>
    <property type="project" value="UniProtKB-ARBA"/>
</dbReference>
<dbReference type="STRING" id="342668.A0A1B8G944"/>
<dbReference type="RefSeq" id="XP_018126092.1">
    <property type="nucleotide sequence ID" value="XM_018278788.1"/>
</dbReference>
<dbReference type="GO" id="GO:0046872">
    <property type="term" value="F:metal ion binding"/>
    <property type="evidence" value="ECO:0007669"/>
    <property type="project" value="UniProtKB-KW"/>
</dbReference>
<keyword evidence="5" id="KW-1185">Reference proteome</keyword>
<accession>A0A1B8G944</accession>
<dbReference type="InterPro" id="IPR026992">
    <property type="entry name" value="DIOX_N"/>
</dbReference>
<dbReference type="EMBL" id="KV460269">
    <property type="protein sequence ID" value="OBT92359.1"/>
    <property type="molecule type" value="Genomic_DNA"/>
</dbReference>
<dbReference type="GO" id="GO:0016491">
    <property type="term" value="F:oxidoreductase activity"/>
    <property type="evidence" value="ECO:0007669"/>
    <property type="project" value="UniProtKB-KW"/>
</dbReference>